<feature type="signal peptide" evidence="2">
    <location>
        <begin position="1"/>
        <end position="21"/>
    </location>
</feature>
<dbReference type="PANTHER" id="PTHR48081">
    <property type="entry name" value="AB HYDROLASE SUPERFAMILY PROTEIN C4A8.06C"/>
    <property type="match status" value="1"/>
</dbReference>
<dbReference type="SUPFAM" id="SSF53474">
    <property type="entry name" value="alpha/beta-Hydrolases"/>
    <property type="match status" value="1"/>
</dbReference>
<keyword evidence="2" id="KW-0732">Signal</keyword>
<protein>
    <submittedName>
        <fullName evidence="4">Acetyl esterase/lipase</fullName>
    </submittedName>
</protein>
<dbReference type="PANTHER" id="PTHR48081:SF6">
    <property type="entry name" value="PEPTIDASE S9 PROLYL OLIGOPEPTIDASE CATALYTIC DOMAIN-CONTAINING PROTEIN"/>
    <property type="match status" value="1"/>
</dbReference>
<dbReference type="EMBL" id="QJKB01000002">
    <property type="protein sequence ID" value="PXX44885.1"/>
    <property type="molecule type" value="Genomic_DNA"/>
</dbReference>
<dbReference type="RefSeq" id="WP_110254377.1">
    <property type="nucleotide sequence ID" value="NZ_QJKB01000002.1"/>
</dbReference>
<sequence>MKISLSLMFAACILFSTSSKAQTETEIPLWQNGAPGLQHQQAETAEDRHETGRMDRYLSYVSKPTLTIYPAPADKATGTAVLVVPGGGFRYVCIDKEGIEAAHWLNAQGITAAVLKYRTLALDTERNWKAIQPLTADTSRAMRVLRQHAADWKIDSKKIGVLGFSAGGVMALQLLMDQDEGDSGAADATEKMGNRADFIALVYTGVPGGKIPKASKNTPPVFIVHASDDPKAPSVVAAKIYQQLLEAGAQAELHAFRRGDHGFGMTPASGSVRSWASLYADWMRDLKLLDK</sequence>
<comment type="caution">
    <text evidence="4">The sequence shown here is derived from an EMBL/GenBank/DDBJ whole genome shotgun (WGS) entry which is preliminary data.</text>
</comment>
<feature type="chain" id="PRO_5016288985" evidence="2">
    <location>
        <begin position="22"/>
        <end position="291"/>
    </location>
</feature>
<dbReference type="InterPro" id="IPR049492">
    <property type="entry name" value="BD-FAE-like_dom"/>
</dbReference>
<dbReference type="Gene3D" id="3.40.50.1820">
    <property type="entry name" value="alpha/beta hydrolase"/>
    <property type="match status" value="1"/>
</dbReference>
<dbReference type="InterPro" id="IPR050300">
    <property type="entry name" value="GDXG_lipolytic_enzyme"/>
</dbReference>
<evidence type="ECO:0000256" key="1">
    <source>
        <dbReference type="ARBA" id="ARBA00022801"/>
    </source>
</evidence>
<dbReference type="Proteomes" id="UP000247792">
    <property type="component" value="Unassembled WGS sequence"/>
</dbReference>
<evidence type="ECO:0000259" key="3">
    <source>
        <dbReference type="Pfam" id="PF20434"/>
    </source>
</evidence>
<evidence type="ECO:0000313" key="5">
    <source>
        <dbReference type="Proteomes" id="UP000247792"/>
    </source>
</evidence>
<keyword evidence="1" id="KW-0378">Hydrolase</keyword>
<keyword evidence="5" id="KW-1185">Reference proteome</keyword>
<name>A0A318JVZ5_9BURK</name>
<dbReference type="Pfam" id="PF20434">
    <property type="entry name" value="BD-FAE"/>
    <property type="match status" value="1"/>
</dbReference>
<evidence type="ECO:0000313" key="4">
    <source>
        <dbReference type="EMBL" id="PXX44885.1"/>
    </source>
</evidence>
<dbReference type="GO" id="GO:0016787">
    <property type="term" value="F:hydrolase activity"/>
    <property type="evidence" value="ECO:0007669"/>
    <property type="project" value="UniProtKB-KW"/>
</dbReference>
<dbReference type="InterPro" id="IPR029058">
    <property type="entry name" value="AB_hydrolase_fold"/>
</dbReference>
<dbReference type="OrthoDB" id="9771666at2"/>
<dbReference type="AlphaFoldDB" id="A0A318JVZ5"/>
<accession>A0A318JVZ5</accession>
<gene>
    <name evidence="4" type="ORF">DFR42_10297</name>
</gene>
<feature type="domain" description="BD-FAE-like" evidence="3">
    <location>
        <begin position="67"/>
        <end position="179"/>
    </location>
</feature>
<evidence type="ECO:0000256" key="2">
    <source>
        <dbReference type="SAM" id="SignalP"/>
    </source>
</evidence>
<proteinExistence type="predicted"/>
<reference evidence="4 5" key="1">
    <citation type="submission" date="2018-05" db="EMBL/GenBank/DDBJ databases">
        <title>Genomic Encyclopedia of Type Strains, Phase IV (KMG-IV): sequencing the most valuable type-strain genomes for metagenomic binning, comparative biology and taxonomic classification.</title>
        <authorList>
            <person name="Goeker M."/>
        </authorList>
    </citation>
    <scope>NUCLEOTIDE SEQUENCE [LARGE SCALE GENOMIC DNA]</scope>
    <source>
        <strain evidence="4 5">DSM 19792</strain>
    </source>
</reference>
<organism evidence="4 5">
    <name type="scientific">Undibacterium pigrum</name>
    <dbReference type="NCBI Taxonomy" id="401470"/>
    <lineage>
        <taxon>Bacteria</taxon>
        <taxon>Pseudomonadati</taxon>
        <taxon>Pseudomonadota</taxon>
        <taxon>Betaproteobacteria</taxon>
        <taxon>Burkholderiales</taxon>
        <taxon>Oxalobacteraceae</taxon>
        <taxon>Undibacterium</taxon>
    </lineage>
</organism>